<feature type="domain" description="Thioredoxin" evidence="2">
    <location>
        <begin position="2"/>
        <end position="111"/>
    </location>
</feature>
<keyword evidence="1" id="KW-1015">Disulfide bond</keyword>
<gene>
    <name evidence="3" type="ORF">Cvel_2404</name>
</gene>
<evidence type="ECO:0000259" key="2">
    <source>
        <dbReference type="PROSITE" id="PS51352"/>
    </source>
</evidence>
<dbReference type="AlphaFoldDB" id="A0A0G4IE57"/>
<dbReference type="PROSITE" id="PS51352">
    <property type="entry name" value="THIOREDOXIN_2"/>
    <property type="match status" value="1"/>
</dbReference>
<name>A0A0G4IE57_9ALVE</name>
<dbReference type="EMBL" id="CDMZ01005887">
    <property type="protein sequence ID" value="CEM55557.1"/>
    <property type="molecule type" value="Genomic_DNA"/>
</dbReference>
<dbReference type="PROSITE" id="PS00194">
    <property type="entry name" value="THIOREDOXIN_1"/>
    <property type="match status" value="1"/>
</dbReference>
<accession>A0A0G4IE57</accession>
<dbReference type="PhylomeDB" id="A0A0G4IE57"/>
<evidence type="ECO:0000313" key="3">
    <source>
        <dbReference type="EMBL" id="CEM55557.1"/>
    </source>
</evidence>
<proteinExistence type="predicted"/>
<evidence type="ECO:0000256" key="1">
    <source>
        <dbReference type="ARBA" id="ARBA00023157"/>
    </source>
</evidence>
<dbReference type="Gene3D" id="3.40.30.10">
    <property type="entry name" value="Glutaredoxin"/>
    <property type="match status" value="1"/>
</dbReference>
<sequence>MVQEVKTWSEFEALCKDAEAKGLKILIDFTATWCGPCQRIAPIFAELATEMEGKIILIKVDVDANGETAEKFGIEAMPTFKVVDPSTKSAIEEVVGGDPSKMTAMAKKHAKA</sequence>
<dbReference type="PRINTS" id="PR00421">
    <property type="entry name" value="THIOREDOXIN"/>
</dbReference>
<dbReference type="PANTHER" id="PTHR46115">
    <property type="entry name" value="THIOREDOXIN-LIKE PROTEIN 1"/>
    <property type="match status" value="1"/>
</dbReference>
<protein>
    <recommendedName>
        <fullName evidence="2">Thioredoxin domain-containing protein</fullName>
    </recommendedName>
</protein>
<reference evidence="3" key="1">
    <citation type="submission" date="2014-11" db="EMBL/GenBank/DDBJ databases">
        <authorList>
            <person name="Otto D Thomas"/>
            <person name="Naeem Raeece"/>
        </authorList>
    </citation>
    <scope>NUCLEOTIDE SEQUENCE</scope>
</reference>
<dbReference type="InterPro" id="IPR013766">
    <property type="entry name" value="Thioredoxin_domain"/>
</dbReference>
<dbReference type="SUPFAM" id="SSF52833">
    <property type="entry name" value="Thioredoxin-like"/>
    <property type="match status" value="1"/>
</dbReference>
<dbReference type="CDD" id="cd02947">
    <property type="entry name" value="TRX_family"/>
    <property type="match status" value="1"/>
</dbReference>
<dbReference type="Pfam" id="PF00085">
    <property type="entry name" value="Thioredoxin"/>
    <property type="match status" value="1"/>
</dbReference>
<organism evidence="3">
    <name type="scientific">Chromera velia CCMP2878</name>
    <dbReference type="NCBI Taxonomy" id="1169474"/>
    <lineage>
        <taxon>Eukaryota</taxon>
        <taxon>Sar</taxon>
        <taxon>Alveolata</taxon>
        <taxon>Colpodellida</taxon>
        <taxon>Chromeraceae</taxon>
        <taxon>Chromera</taxon>
    </lineage>
</organism>
<dbReference type="InterPro" id="IPR017937">
    <property type="entry name" value="Thioredoxin_CS"/>
</dbReference>
<dbReference type="VEuPathDB" id="CryptoDB:Cvel_2404"/>
<dbReference type="InterPro" id="IPR036249">
    <property type="entry name" value="Thioredoxin-like_sf"/>
</dbReference>